<evidence type="ECO:0000256" key="1">
    <source>
        <dbReference type="SAM" id="Phobius"/>
    </source>
</evidence>
<proteinExistence type="predicted"/>
<feature type="transmembrane region" description="Helical" evidence="1">
    <location>
        <begin position="43"/>
        <end position="63"/>
    </location>
</feature>
<dbReference type="Proteomes" id="UP000324832">
    <property type="component" value="Unassembled WGS sequence"/>
</dbReference>
<evidence type="ECO:0000313" key="3">
    <source>
        <dbReference type="Proteomes" id="UP000324832"/>
    </source>
</evidence>
<keyword evidence="1" id="KW-0812">Transmembrane</keyword>
<evidence type="ECO:0000313" key="2">
    <source>
        <dbReference type="EMBL" id="VVD00475.1"/>
    </source>
</evidence>
<keyword evidence="1" id="KW-0472">Membrane</keyword>
<name>A0A5E4QS11_9NEOP</name>
<accession>A0A5E4QS11</accession>
<organism evidence="2 3">
    <name type="scientific">Leptidea sinapis</name>
    <dbReference type="NCBI Taxonomy" id="189913"/>
    <lineage>
        <taxon>Eukaryota</taxon>
        <taxon>Metazoa</taxon>
        <taxon>Ecdysozoa</taxon>
        <taxon>Arthropoda</taxon>
        <taxon>Hexapoda</taxon>
        <taxon>Insecta</taxon>
        <taxon>Pterygota</taxon>
        <taxon>Neoptera</taxon>
        <taxon>Endopterygota</taxon>
        <taxon>Lepidoptera</taxon>
        <taxon>Glossata</taxon>
        <taxon>Ditrysia</taxon>
        <taxon>Papilionoidea</taxon>
        <taxon>Pieridae</taxon>
        <taxon>Dismorphiinae</taxon>
        <taxon>Leptidea</taxon>
    </lineage>
</organism>
<reference evidence="2 3" key="1">
    <citation type="submission" date="2017-07" db="EMBL/GenBank/DDBJ databases">
        <authorList>
            <person name="Talla V."/>
            <person name="Backstrom N."/>
        </authorList>
    </citation>
    <scope>NUCLEOTIDE SEQUENCE [LARGE SCALE GENOMIC DNA]</scope>
</reference>
<keyword evidence="1" id="KW-1133">Transmembrane helix</keyword>
<dbReference type="AlphaFoldDB" id="A0A5E4QS11"/>
<gene>
    <name evidence="2" type="ORF">LSINAPIS_LOCUS11104</name>
</gene>
<keyword evidence="3" id="KW-1185">Reference proteome</keyword>
<feature type="non-terminal residue" evidence="2">
    <location>
        <position position="127"/>
    </location>
</feature>
<sequence length="127" mass="14270">MGSCEQCSGSPCAIVDAAPSKLSHALHFISVAKEVPWDIIDRCALPIVLCHALAVVLSTLLNGLHISQISVFTLFLWFAISITGALWFYHNLQMYQNCVKVPTFKMNLEYIRNDLKKNLKLFISIFL</sequence>
<protein>
    <submittedName>
        <fullName evidence="2">Uncharacterized protein</fullName>
    </submittedName>
</protein>
<feature type="transmembrane region" description="Helical" evidence="1">
    <location>
        <begin position="69"/>
        <end position="89"/>
    </location>
</feature>
<dbReference type="EMBL" id="FZQP02004778">
    <property type="protein sequence ID" value="VVD00475.1"/>
    <property type="molecule type" value="Genomic_DNA"/>
</dbReference>